<evidence type="ECO:0000256" key="11">
    <source>
        <dbReference type="ARBA" id="ARBA00023288"/>
    </source>
</evidence>
<keyword evidence="18" id="KW-1185">Reference proteome</keyword>
<evidence type="ECO:0000256" key="8">
    <source>
        <dbReference type="ARBA" id="ARBA00023136"/>
    </source>
</evidence>
<keyword evidence="2 12" id="KW-0813">Transport</keyword>
<protein>
    <recommendedName>
        <fullName evidence="12">Membrane protein insertase YidC</fullName>
    </recommendedName>
    <alternativeName>
        <fullName evidence="12">Foldase YidC</fullName>
    </alternativeName>
    <alternativeName>
        <fullName evidence="12">Membrane integrase YidC</fullName>
    </alternativeName>
    <alternativeName>
        <fullName evidence="12">Membrane protein YidC</fullName>
    </alternativeName>
</protein>
<evidence type="ECO:0000256" key="10">
    <source>
        <dbReference type="ARBA" id="ARBA00023186"/>
    </source>
</evidence>
<reference evidence="16 18" key="2">
    <citation type="submission" date="2022-12" db="EMBL/GenBank/DDBJ databases">
        <title>Streptococcus alactolyticus LGM, complete genome.</title>
        <authorList>
            <person name="Liu Z."/>
            <person name="Mu C."/>
            <person name="Zhu W."/>
        </authorList>
    </citation>
    <scope>NUCLEOTIDE SEQUENCE [LARGE SCALE GENOMIC DNA]</scope>
    <source>
        <strain evidence="16 18">LGM</strain>
    </source>
</reference>
<sequence>MNKKLNRVLLSGLSLSLLLTLSGCVSVDSSGNPTGTVWNILGEPMAKLIQYFANNMGLGFGLAIILVTVIVRLIILPLGLYQSWKASYQSEKMAFLKPVFEPINERMRNATTQEEKAAAQMELMAAQRENGINMLGGMGCLPLLIQMPFFSALYFAAQYTQGVSESTFMGIDLGTRSIPLTAVIAILYLFQSWLSMQGVAEEQRAAMRGTMYVMPLMMVFMGMGMSASVLLYWLVGGIFSIFQQLITMFVIKPRLRHRIEEEFKNNPPKTYKSTSRKDVTPNANKAQLNNTNNQARKAKRNAGKQRKRR</sequence>
<feature type="region of interest" description="Disordered" evidence="13">
    <location>
        <begin position="262"/>
        <end position="309"/>
    </location>
</feature>
<keyword evidence="7 12" id="KW-1133">Transmembrane helix</keyword>
<keyword evidence="9" id="KW-0564">Palmitate</keyword>
<dbReference type="NCBIfam" id="TIGR03592">
    <property type="entry name" value="yidC_oxa1_cterm"/>
    <property type="match status" value="1"/>
</dbReference>
<feature type="transmembrane region" description="Helical" evidence="12">
    <location>
        <begin position="177"/>
        <end position="194"/>
    </location>
</feature>
<dbReference type="InterPro" id="IPR001708">
    <property type="entry name" value="YidC/ALB3/OXA1/COX18"/>
</dbReference>
<dbReference type="GeneID" id="99636099"/>
<dbReference type="GO" id="GO:0015031">
    <property type="term" value="P:protein transport"/>
    <property type="evidence" value="ECO:0007669"/>
    <property type="project" value="UniProtKB-KW"/>
</dbReference>
<dbReference type="AlphaFoldDB" id="A0A6N7WNT5"/>
<evidence type="ECO:0000256" key="1">
    <source>
        <dbReference type="ARBA" id="ARBA00004651"/>
    </source>
</evidence>
<dbReference type="InterPro" id="IPR047196">
    <property type="entry name" value="YidC_ALB_C"/>
</dbReference>
<dbReference type="InterPro" id="IPR023060">
    <property type="entry name" value="YidC/YidC1/YidC2_Firmicutes"/>
</dbReference>
<dbReference type="Proteomes" id="UP001212085">
    <property type="component" value="Chromosome"/>
</dbReference>
<keyword evidence="5 12" id="KW-0732">Signal</keyword>
<comment type="subcellular location">
    <subcellularLocation>
        <location evidence="1 12">Cell membrane</location>
        <topology evidence="1 12">Multi-pass membrane protein</topology>
    </subcellularLocation>
</comment>
<evidence type="ECO:0000256" key="7">
    <source>
        <dbReference type="ARBA" id="ARBA00022989"/>
    </source>
</evidence>
<evidence type="ECO:0000256" key="3">
    <source>
        <dbReference type="ARBA" id="ARBA00022475"/>
    </source>
</evidence>
<dbReference type="GO" id="GO:0005886">
    <property type="term" value="C:plasma membrane"/>
    <property type="evidence" value="ECO:0007669"/>
    <property type="project" value="UniProtKB-SubCell"/>
</dbReference>
<evidence type="ECO:0000313" key="16">
    <source>
        <dbReference type="EMBL" id="WBB06112.1"/>
    </source>
</evidence>
<name>A0A6N7WNT5_STRAY</name>
<dbReference type="Pfam" id="PF02096">
    <property type="entry name" value="60KD_IMP"/>
    <property type="match status" value="1"/>
</dbReference>
<dbReference type="PROSITE" id="PS51257">
    <property type="entry name" value="PROKAR_LIPOPROTEIN"/>
    <property type="match status" value="1"/>
</dbReference>
<evidence type="ECO:0000313" key="18">
    <source>
        <dbReference type="Proteomes" id="UP001212085"/>
    </source>
</evidence>
<feature type="domain" description="Membrane insertase YidC/Oxa/ALB C-terminal" evidence="14">
    <location>
        <begin position="60"/>
        <end position="247"/>
    </location>
</feature>
<dbReference type="InterPro" id="IPR028055">
    <property type="entry name" value="YidC/Oxa/ALB_C"/>
</dbReference>
<keyword evidence="8 12" id="KW-0472">Membrane</keyword>
<evidence type="ECO:0000313" key="17">
    <source>
        <dbReference type="Proteomes" id="UP000471052"/>
    </source>
</evidence>
<gene>
    <name evidence="12 15" type="primary">yidC</name>
    <name evidence="15" type="ORF">FYJ82_04080</name>
    <name evidence="16" type="ORF">O6R09_07460</name>
</gene>
<keyword evidence="3 12" id="KW-1003">Cell membrane</keyword>
<keyword evidence="10 12" id="KW-0143">Chaperone</keyword>
<dbReference type="EMBL" id="CP114883">
    <property type="protein sequence ID" value="WBB06112.1"/>
    <property type="molecule type" value="Genomic_DNA"/>
</dbReference>
<organism evidence="15 17">
    <name type="scientific">Streptococcus alactolyticus</name>
    <dbReference type="NCBI Taxonomy" id="29389"/>
    <lineage>
        <taxon>Bacteria</taxon>
        <taxon>Bacillati</taxon>
        <taxon>Bacillota</taxon>
        <taxon>Bacilli</taxon>
        <taxon>Lactobacillales</taxon>
        <taxon>Streptococcaceae</taxon>
        <taxon>Streptococcus</taxon>
    </lineage>
</organism>
<dbReference type="EMBL" id="VUNP01000013">
    <property type="protein sequence ID" value="MST53593.1"/>
    <property type="molecule type" value="Genomic_DNA"/>
</dbReference>
<reference evidence="15 17" key="1">
    <citation type="submission" date="2019-08" db="EMBL/GenBank/DDBJ databases">
        <title>In-depth cultivation of the pig gut microbiome towards novel bacterial diversity and tailored functional studies.</title>
        <authorList>
            <person name="Wylensek D."/>
            <person name="Hitch T.C.A."/>
            <person name="Clavel T."/>
        </authorList>
    </citation>
    <scope>NUCLEOTIDE SEQUENCE [LARGE SCALE GENOMIC DNA]</scope>
    <source>
        <strain evidence="15 17">BL-178-WT-3A</strain>
    </source>
</reference>
<feature type="transmembrane region" description="Helical" evidence="12">
    <location>
        <begin position="230"/>
        <end position="251"/>
    </location>
</feature>
<evidence type="ECO:0000259" key="14">
    <source>
        <dbReference type="Pfam" id="PF02096"/>
    </source>
</evidence>
<evidence type="ECO:0000256" key="9">
    <source>
        <dbReference type="ARBA" id="ARBA00023139"/>
    </source>
</evidence>
<keyword evidence="4 12" id="KW-0812">Transmembrane</keyword>
<dbReference type="CDD" id="cd20070">
    <property type="entry name" value="5TM_YidC_Alb3"/>
    <property type="match status" value="1"/>
</dbReference>
<dbReference type="GO" id="GO:0051205">
    <property type="term" value="P:protein insertion into membrane"/>
    <property type="evidence" value="ECO:0007669"/>
    <property type="project" value="TreeGrafter"/>
</dbReference>
<evidence type="ECO:0000256" key="4">
    <source>
        <dbReference type="ARBA" id="ARBA00022692"/>
    </source>
</evidence>
<dbReference type="Proteomes" id="UP000471052">
    <property type="component" value="Unassembled WGS sequence"/>
</dbReference>
<evidence type="ECO:0000256" key="13">
    <source>
        <dbReference type="SAM" id="MobiDB-lite"/>
    </source>
</evidence>
<dbReference type="OrthoDB" id="9780552at2"/>
<dbReference type="NCBIfam" id="NF002687">
    <property type="entry name" value="PRK02463.1"/>
    <property type="match status" value="1"/>
</dbReference>
<accession>A0A6N7WNT5</accession>
<dbReference type="PANTHER" id="PTHR12428:SF65">
    <property type="entry name" value="CYTOCHROME C OXIDASE ASSEMBLY PROTEIN COX18, MITOCHONDRIAL"/>
    <property type="match status" value="1"/>
</dbReference>
<comment type="function">
    <text evidence="12">Required for the insertion and/or proper folding and/or complex formation of integral membrane proteins into the membrane. Involved in integration of membrane proteins that insert both dependently and independently of the Sec translocase complex, as well as at least some lipoproteins.</text>
</comment>
<dbReference type="PANTHER" id="PTHR12428">
    <property type="entry name" value="OXA1"/>
    <property type="match status" value="1"/>
</dbReference>
<dbReference type="RefSeq" id="WP_154454755.1">
    <property type="nucleotide sequence ID" value="NZ_BRXN01000004.1"/>
</dbReference>
<evidence type="ECO:0000256" key="5">
    <source>
        <dbReference type="ARBA" id="ARBA00022729"/>
    </source>
</evidence>
<feature type="compositionally biased region" description="Basic residues" evidence="13">
    <location>
        <begin position="296"/>
        <end position="309"/>
    </location>
</feature>
<evidence type="ECO:0000313" key="15">
    <source>
        <dbReference type="EMBL" id="MST53593.1"/>
    </source>
</evidence>
<feature type="transmembrane region" description="Helical" evidence="12">
    <location>
        <begin position="134"/>
        <end position="157"/>
    </location>
</feature>
<evidence type="ECO:0000256" key="12">
    <source>
        <dbReference type="HAMAP-Rule" id="MF_01811"/>
    </source>
</evidence>
<evidence type="ECO:0000256" key="2">
    <source>
        <dbReference type="ARBA" id="ARBA00022448"/>
    </source>
</evidence>
<feature type="compositionally biased region" description="Low complexity" evidence="13">
    <location>
        <begin position="282"/>
        <end position="295"/>
    </location>
</feature>
<proteinExistence type="inferred from homology"/>
<comment type="similarity">
    <text evidence="12">Belongs to the OXA1/ALB3/YidC family. Type 2 subfamily.</text>
</comment>
<dbReference type="GO" id="GO:0032977">
    <property type="term" value="F:membrane insertase activity"/>
    <property type="evidence" value="ECO:0007669"/>
    <property type="project" value="InterPro"/>
</dbReference>
<feature type="transmembrane region" description="Helical" evidence="12">
    <location>
        <begin position="48"/>
        <end position="75"/>
    </location>
</feature>
<evidence type="ECO:0000256" key="6">
    <source>
        <dbReference type="ARBA" id="ARBA00022927"/>
    </source>
</evidence>
<keyword evidence="11 12" id="KW-0449">Lipoprotein</keyword>
<keyword evidence="6 12" id="KW-0653">Protein transport</keyword>
<dbReference type="HAMAP" id="MF_01811">
    <property type="entry name" value="YidC_type2"/>
    <property type="match status" value="1"/>
</dbReference>